<evidence type="ECO:0000313" key="7">
    <source>
        <dbReference type="EMBL" id="TLD00241.1"/>
    </source>
</evidence>
<keyword evidence="3" id="KW-0472">Membrane</keyword>
<accession>A0A4U8Q5Z2</accession>
<dbReference type="EMBL" id="QGQD01000057">
    <property type="protein sequence ID" value="TLD00241.1"/>
    <property type="molecule type" value="Genomic_DNA"/>
</dbReference>
<keyword evidence="1" id="KW-1003">Cell membrane</keyword>
<keyword evidence="5 7" id="KW-0449">Lipoprotein</keyword>
<comment type="caution">
    <text evidence="7">The sequence shown here is derived from an EMBL/GenBank/DDBJ whole genome shotgun (WGS) entry which is preliminary data.</text>
</comment>
<evidence type="ECO:0000256" key="2">
    <source>
        <dbReference type="ARBA" id="ARBA00022729"/>
    </source>
</evidence>
<gene>
    <name evidence="7" type="primary">lipO_9</name>
    <name evidence="7" type="ORF">DSM106044_02909</name>
</gene>
<dbReference type="Gene3D" id="3.40.190.10">
    <property type="entry name" value="Periplasmic binding protein-like II"/>
    <property type="match status" value="2"/>
</dbReference>
<organism evidence="7 8">
    <name type="scientific">Robinsoniella peoriensis</name>
    <dbReference type="NCBI Taxonomy" id="180332"/>
    <lineage>
        <taxon>Bacteria</taxon>
        <taxon>Bacillati</taxon>
        <taxon>Bacillota</taxon>
        <taxon>Clostridia</taxon>
        <taxon>Lachnospirales</taxon>
        <taxon>Lachnospiraceae</taxon>
        <taxon>Robinsoniella</taxon>
    </lineage>
</organism>
<proteinExistence type="predicted"/>
<dbReference type="PANTHER" id="PTHR43649:SF33">
    <property type="entry name" value="POLYGALACTURONAN_RHAMNOGALACTURONAN-BINDING PROTEIN YTCQ"/>
    <property type="match status" value="1"/>
</dbReference>
<evidence type="ECO:0000256" key="6">
    <source>
        <dbReference type="SAM" id="MobiDB-lite"/>
    </source>
</evidence>
<dbReference type="Proteomes" id="UP000306509">
    <property type="component" value="Unassembled WGS sequence"/>
</dbReference>
<dbReference type="Pfam" id="PF01547">
    <property type="entry name" value="SBP_bac_1"/>
    <property type="match status" value="1"/>
</dbReference>
<dbReference type="PANTHER" id="PTHR43649">
    <property type="entry name" value="ARABINOSE-BINDING PROTEIN-RELATED"/>
    <property type="match status" value="1"/>
</dbReference>
<name>A0A4U8Q5Z2_9FIRM</name>
<evidence type="ECO:0000256" key="5">
    <source>
        <dbReference type="ARBA" id="ARBA00023288"/>
    </source>
</evidence>
<keyword evidence="8" id="KW-1185">Reference proteome</keyword>
<sequence length="570" mass="63293" precursor="true">MTGVVAGVLTVSLLAGCAQTKGDGKVETKGEEKTEIQGTEAVKKAEKPQLPLAETGKETLTIATMDNWFATKSYNDNLPVYEEFEKLTGVKIVWEAIPINDYDQVMGTRLASGKNLPDIFVIPWEANADQLGFDGIAMPLNQLMDENAYYLNQLMDKYPVVRSGITAADGNIYAYPGFGEGFINTAKELETGELTDPGANVCPNVSMIRKDWLDKLNLKVPETVDDWYNVLKAFKTQDPNGNGKADEIPLTATFNVRDIYRFGEAFGLYRSGNAECRWDVAEDGKVFFKDTTEAFKKTLEFLNKLYAEGLLDPEYATAGYDKTSEKISRDLLGSLSSDWMSNIATYNGNLKTAGVEDANWVAVKPIKNPEGKSMITNRWSVWKTAAISKDCKNPELAMKWLDFQTLSAQGVALTNFGVEDISYTKSDDGKITLTQDAVQNPDGIGAQEYLRSLGAWGQLPYPQAKEGYEVLWADQPEIIEFANSFTSDQIRQPFPNSGTKAALAFTDEENAIRTEVETNIETYCDEMAIKFIEGKESLDKFDEYVATVESYGLSQLLEVHQSAYDRFVAN</sequence>
<reference evidence="7 8" key="1">
    <citation type="journal article" date="2019" name="Anaerobe">
        <title>Detection of Robinsoniella peoriensis in multiple bone samples of a trauma patient.</title>
        <authorList>
            <person name="Schrottner P."/>
            <person name="Hartwich K."/>
            <person name="Bunk B."/>
            <person name="Schober I."/>
            <person name="Helbig S."/>
            <person name="Rudolph W.W."/>
            <person name="Gunzer F."/>
        </authorList>
    </citation>
    <scope>NUCLEOTIDE SEQUENCE [LARGE SCALE GENOMIC DNA]</scope>
    <source>
        <strain evidence="7 8">DSM 106044</strain>
    </source>
</reference>
<evidence type="ECO:0000256" key="3">
    <source>
        <dbReference type="ARBA" id="ARBA00023136"/>
    </source>
</evidence>
<evidence type="ECO:0000256" key="1">
    <source>
        <dbReference type="ARBA" id="ARBA00022475"/>
    </source>
</evidence>
<feature type="region of interest" description="Disordered" evidence="6">
    <location>
        <begin position="22"/>
        <end position="46"/>
    </location>
</feature>
<dbReference type="SUPFAM" id="SSF53850">
    <property type="entry name" value="Periplasmic binding protein-like II"/>
    <property type="match status" value="1"/>
</dbReference>
<dbReference type="InterPro" id="IPR050490">
    <property type="entry name" value="Bact_solute-bd_prot1"/>
</dbReference>
<protein>
    <submittedName>
        <fullName evidence="7">Lipoprotein LplA</fullName>
    </submittedName>
</protein>
<dbReference type="AlphaFoldDB" id="A0A4U8Q5Z2"/>
<keyword evidence="2" id="KW-0732">Signal</keyword>
<evidence type="ECO:0000256" key="4">
    <source>
        <dbReference type="ARBA" id="ARBA00023139"/>
    </source>
</evidence>
<dbReference type="InterPro" id="IPR006059">
    <property type="entry name" value="SBP"/>
</dbReference>
<keyword evidence="4" id="KW-0564">Palmitate</keyword>
<evidence type="ECO:0000313" key="8">
    <source>
        <dbReference type="Proteomes" id="UP000306509"/>
    </source>
</evidence>